<dbReference type="AlphaFoldDB" id="A0A7E4V9J8"/>
<keyword evidence="1" id="KW-1185">Reference proteome</keyword>
<dbReference type="WBParaSite" id="Pan_g18194.t1">
    <property type="protein sequence ID" value="Pan_g18194.t1"/>
    <property type="gene ID" value="Pan_g18194"/>
</dbReference>
<proteinExistence type="predicted"/>
<accession>A0A7E4V9J8</accession>
<evidence type="ECO:0000313" key="1">
    <source>
        <dbReference type="Proteomes" id="UP000492821"/>
    </source>
</evidence>
<dbReference type="Proteomes" id="UP000492821">
    <property type="component" value="Unassembled WGS sequence"/>
</dbReference>
<reference evidence="2" key="2">
    <citation type="submission" date="2020-10" db="UniProtKB">
        <authorList>
            <consortium name="WormBaseParasite"/>
        </authorList>
    </citation>
    <scope>IDENTIFICATION</scope>
</reference>
<protein>
    <submittedName>
        <fullName evidence="2">BTB domain-containing protein</fullName>
    </submittedName>
</protein>
<name>A0A7E4V9J8_PANRE</name>
<evidence type="ECO:0000313" key="2">
    <source>
        <dbReference type="WBParaSite" id="Pan_g18194.t1"/>
    </source>
</evidence>
<sequence length="126" mass="14320">MSRRKDASTRLIKPTLPEIYVDEVLQLVDHWDPDWECNGDVQIFDEGIAQYLLIGPKSHSKFFASLILSKPSLRCTVLPTEPVDVLEEQAGNTLQLIYSGQITSQGAKDIEFLKQVLSKRGYHFDQ</sequence>
<reference evidence="1" key="1">
    <citation type="journal article" date="2013" name="Genetics">
        <title>The draft genome and transcriptome of Panagrellus redivivus are shaped by the harsh demands of a free-living lifestyle.</title>
        <authorList>
            <person name="Srinivasan J."/>
            <person name="Dillman A.R."/>
            <person name="Macchietto M.G."/>
            <person name="Heikkinen L."/>
            <person name="Lakso M."/>
            <person name="Fracchia K.M."/>
            <person name="Antoshechkin I."/>
            <person name="Mortazavi A."/>
            <person name="Wong G."/>
            <person name="Sternberg P.W."/>
        </authorList>
    </citation>
    <scope>NUCLEOTIDE SEQUENCE [LARGE SCALE GENOMIC DNA]</scope>
    <source>
        <strain evidence="1">MT8872</strain>
    </source>
</reference>
<organism evidence="1 2">
    <name type="scientific">Panagrellus redivivus</name>
    <name type="common">Microworm</name>
    <dbReference type="NCBI Taxonomy" id="6233"/>
    <lineage>
        <taxon>Eukaryota</taxon>
        <taxon>Metazoa</taxon>
        <taxon>Ecdysozoa</taxon>
        <taxon>Nematoda</taxon>
        <taxon>Chromadorea</taxon>
        <taxon>Rhabditida</taxon>
        <taxon>Tylenchina</taxon>
        <taxon>Panagrolaimomorpha</taxon>
        <taxon>Panagrolaimoidea</taxon>
        <taxon>Panagrolaimidae</taxon>
        <taxon>Panagrellus</taxon>
    </lineage>
</organism>